<dbReference type="Pfam" id="PF00082">
    <property type="entry name" value="Peptidase_S8"/>
    <property type="match status" value="1"/>
</dbReference>
<dbReference type="PANTHER" id="PTHR43399:SF4">
    <property type="entry name" value="CELL WALL-ASSOCIATED PROTEASE"/>
    <property type="match status" value="1"/>
</dbReference>
<dbReference type="PRINTS" id="PR00723">
    <property type="entry name" value="SUBTILISIN"/>
</dbReference>
<keyword evidence="6 8" id="KW-0720">Serine protease</keyword>
<evidence type="ECO:0000256" key="6">
    <source>
        <dbReference type="ARBA" id="ARBA00022825"/>
    </source>
</evidence>
<dbReference type="Gene3D" id="2.60.120.380">
    <property type="match status" value="1"/>
</dbReference>
<dbReference type="CDD" id="cd04842">
    <property type="entry name" value="Peptidases_S8_Kp43_protease"/>
    <property type="match status" value="1"/>
</dbReference>
<dbReference type="InterPro" id="IPR001846">
    <property type="entry name" value="VWF_type-D"/>
</dbReference>
<feature type="domain" description="VWFD" evidence="9">
    <location>
        <begin position="767"/>
        <end position="964"/>
    </location>
</feature>
<dbReference type="PROSITE" id="PS51233">
    <property type="entry name" value="VWFD"/>
    <property type="match status" value="1"/>
</dbReference>
<dbReference type="SUPFAM" id="SSF141072">
    <property type="entry name" value="CalX-like"/>
    <property type="match status" value="1"/>
</dbReference>
<dbReference type="InterPro" id="IPR048165">
    <property type="entry name" value="Bluetail_dom"/>
</dbReference>
<dbReference type="InterPro" id="IPR038081">
    <property type="entry name" value="CalX-like_sf"/>
</dbReference>
<dbReference type="InterPro" id="IPR023828">
    <property type="entry name" value="Peptidase_S8_Ser-AS"/>
</dbReference>
<dbReference type="EMBL" id="MVGR01000004">
    <property type="protein sequence ID" value="OPF16970.1"/>
    <property type="molecule type" value="Genomic_DNA"/>
</dbReference>
<dbReference type="PANTHER" id="PTHR43399">
    <property type="entry name" value="SUBTILISIN-RELATED"/>
    <property type="match status" value="1"/>
</dbReference>
<proteinExistence type="inferred from homology"/>
<reference evidence="10 11" key="1">
    <citation type="submission" date="2017-02" db="EMBL/GenBank/DDBJ databases">
        <title>Genome sequence of Microcystis aeruginosa KW.</title>
        <authorList>
            <person name="Oh H.-M."/>
            <person name="Ahn C.-Y."/>
            <person name="Jeong H."/>
            <person name="Srivastava A."/>
            <person name="Lee H.-G."/>
            <person name="Kang S.-R."/>
        </authorList>
    </citation>
    <scope>NUCLEOTIDE SEQUENCE [LARGE SCALE GENOMIC DNA]</scope>
    <source>
        <strain evidence="10 11">KW</strain>
    </source>
</reference>
<keyword evidence="5 8" id="KW-0378">Hydrolase</keyword>
<dbReference type="RefSeq" id="WP_249267978.1">
    <property type="nucleotide sequence ID" value="NZ_MVGR01000004.1"/>
</dbReference>
<dbReference type="InterPro" id="IPR011049">
    <property type="entry name" value="Serralysin-like_metalloprot_C"/>
</dbReference>
<dbReference type="InterPro" id="IPR036852">
    <property type="entry name" value="Peptidase_S8/S53_dom_sf"/>
</dbReference>
<dbReference type="Pfam" id="PF03160">
    <property type="entry name" value="Calx-beta"/>
    <property type="match status" value="1"/>
</dbReference>
<dbReference type="NCBIfam" id="NF041519">
    <property type="entry name" value="bluetail"/>
    <property type="match status" value="1"/>
</dbReference>
<dbReference type="InterPro" id="IPR008979">
    <property type="entry name" value="Galactose-bd-like_sf"/>
</dbReference>
<feature type="active site" description="Charge relay system" evidence="8">
    <location>
        <position position="305"/>
    </location>
</feature>
<dbReference type="SMART" id="SM00237">
    <property type="entry name" value="Calx_beta"/>
    <property type="match status" value="1"/>
</dbReference>
<evidence type="ECO:0000256" key="2">
    <source>
        <dbReference type="ARBA" id="ARBA00022670"/>
    </source>
</evidence>
<evidence type="ECO:0000259" key="9">
    <source>
        <dbReference type="PROSITE" id="PS51233"/>
    </source>
</evidence>
<feature type="active site" description="Charge relay system" evidence="8">
    <location>
        <position position="279"/>
    </location>
</feature>
<dbReference type="SUPFAM" id="SSF51120">
    <property type="entry name" value="beta-Roll"/>
    <property type="match status" value="1"/>
</dbReference>
<feature type="active site" description="Charge relay system" evidence="8">
    <location>
        <position position="539"/>
    </location>
</feature>
<dbReference type="GO" id="GO:0005615">
    <property type="term" value="C:extracellular space"/>
    <property type="evidence" value="ECO:0007669"/>
    <property type="project" value="InterPro"/>
</dbReference>
<dbReference type="InterPro" id="IPR001343">
    <property type="entry name" value="Hemolysn_Ca-bd"/>
</dbReference>
<evidence type="ECO:0000256" key="4">
    <source>
        <dbReference type="ARBA" id="ARBA00022737"/>
    </source>
</evidence>
<evidence type="ECO:0000256" key="8">
    <source>
        <dbReference type="PROSITE-ProRule" id="PRU01240"/>
    </source>
</evidence>
<protein>
    <recommendedName>
        <fullName evidence="9">VWFD domain-containing protein</fullName>
    </recommendedName>
</protein>
<dbReference type="PRINTS" id="PR00313">
    <property type="entry name" value="CABNDNGRPT"/>
</dbReference>
<evidence type="ECO:0000256" key="3">
    <source>
        <dbReference type="ARBA" id="ARBA00022729"/>
    </source>
</evidence>
<dbReference type="GO" id="GO:0016020">
    <property type="term" value="C:membrane"/>
    <property type="evidence" value="ECO:0007669"/>
    <property type="project" value="InterPro"/>
</dbReference>
<dbReference type="Gene3D" id="3.40.50.200">
    <property type="entry name" value="Peptidase S8/S53 domain"/>
    <property type="match status" value="1"/>
</dbReference>
<gene>
    <name evidence="10" type="ORF">B1L04_12750</name>
</gene>
<accession>A0A1V4BRC9</accession>
<dbReference type="GO" id="GO:0004252">
    <property type="term" value="F:serine-type endopeptidase activity"/>
    <property type="evidence" value="ECO:0007669"/>
    <property type="project" value="UniProtKB-UniRule"/>
</dbReference>
<evidence type="ECO:0000256" key="1">
    <source>
        <dbReference type="ARBA" id="ARBA00011073"/>
    </source>
</evidence>
<dbReference type="InterPro" id="IPR034058">
    <property type="entry name" value="TagA/B/C/D_pept_dom"/>
</dbReference>
<keyword evidence="2 8" id="KW-0645">Protease</keyword>
<evidence type="ECO:0000256" key="7">
    <source>
        <dbReference type="ARBA" id="ARBA00022837"/>
    </source>
</evidence>
<dbReference type="SUPFAM" id="SSF49785">
    <property type="entry name" value="Galactose-binding domain-like"/>
    <property type="match status" value="1"/>
</dbReference>
<dbReference type="InterPro" id="IPR051048">
    <property type="entry name" value="Peptidase_S8/S53_subtilisin"/>
</dbReference>
<dbReference type="Proteomes" id="UP000189835">
    <property type="component" value="Unassembled WGS sequence"/>
</dbReference>
<evidence type="ECO:0000256" key="5">
    <source>
        <dbReference type="ARBA" id="ARBA00022801"/>
    </source>
</evidence>
<dbReference type="InterPro" id="IPR015500">
    <property type="entry name" value="Peptidase_S8_subtilisin-rel"/>
</dbReference>
<dbReference type="InterPro" id="IPR000209">
    <property type="entry name" value="Peptidase_S8/S53_dom"/>
</dbReference>
<dbReference type="GO" id="GO:0005509">
    <property type="term" value="F:calcium ion binding"/>
    <property type="evidence" value="ECO:0007669"/>
    <property type="project" value="InterPro"/>
</dbReference>
<sequence length="1335" mass="142988">MNTISLFPVYSLSDDLSNNLSFDPLSTALLRVREQLSNWAIQPDFMADLQLAFGENFNPDIARSLSEAWARGDFGSLPEIEIRSSEEINGAWGAFSKDTDRIYISQEFIAENQSNPEAITQVLLEEIGHFVDASVNQMDTSGDEGEFFSALVLGQNLTSQDLGRISTENDWATITLQGKTISVEQSVSSVSLNPFEGILTQEQLEALGFQFVTLAPNFQETLATQGAVLIATGPSPSELNIKIPLNRNAADTTNADQLWAGGGLGLNLTGAGVTVGVWDGGAILSTHQEFGGRVTVIDNVALSDHATHVAGTIGAAGINPAARGMANQVQIRSFDWNNDYQELGNNAANIALSNHSYGFLTGWRYSSPAPSITDVWYEDRSLFAQEDPDFGRYSDQTRALDQALYNNPALLSVWAAGNDRDDRFTNSQPNSYIAYLSTGTPGWYLLNTNNYPAPLPDGGNTGHDALAEVQTAKNSLVVGAINDITADPYTNTNVGMSAFSSWGPTDDGRVKPDVVANGVDLTSSVATSNTAYDIYSGTSMATPNVTGTMALLYQHHNNLSTDPDYLVYQGINTPNKPRFRNVAHPSSATMKGLAIHTAFDAGNVGPDYTYGWGVLDGANAANFLTNLANNNRRDLLAEDTYRGTEIPGRISYSGVGSIKVTVVWTDPPPATVPTRTVDNPASVLVNDLDLWVSGPTGTVYRPWTLNPANPAAPAVRTTANHRDNIEQVVIDSGVAGTYDVHVGHTALASGFTSQDFSVFITATPEIGKAHAWGDVHLRTFDGKWYDQQSFGDFILVKSTVDDWQIQTRQEPWIYNANVSINDSFATKLDGHTVIFDKDFETDKKLKIDGSQVTLISGQSLTLGNSKIQRQDNAYILIYAGADGIISTADDDQVIASDNGNHINIDVLPSNSRATMLQGFMGNADGLTSNDFALRDGTLLPSNPTWEQIHGEYADSWRVRQSESLFDTPSPYAPPPSRITLDDLPPDQVQAAIDAAIRVGIPDEALDAVALDSVITQDQGFLDGAANQFSPRFSITSSSVAEENSDSHAVRLTVNLSIPSTRIVTVDYATQDGTGNHPAIAGSDYTATNGTLTFHPGTTALTLDIPIVGDTGLEFDESFSVNLTNPNGAILGTDRGNVTILNDDVNALPTFVGTSGNDVFAGGDDNDIINGREGDDNLNGGAGKDILNGGHGKDVLTGGTGADTFVYQNFTDSLFANPDRLRSFNPDEGDRIYLVTTPDATFNAGIISAANLTEAVNLAYADADPNTPGMQTLGVNQAVFFSFGATTTTRRSYLAVNDNISGYNAASDLFIEVTGMVGTLSTGLLVSNNYFFDALG</sequence>
<dbReference type="InterPro" id="IPR003644">
    <property type="entry name" value="Calx_beta"/>
</dbReference>
<dbReference type="Pfam" id="PF00353">
    <property type="entry name" value="HemolysinCabind"/>
    <property type="match status" value="1"/>
</dbReference>
<dbReference type="InterPro" id="IPR018511">
    <property type="entry name" value="Hemolysin-typ_Ca-bd_CS"/>
</dbReference>
<evidence type="ECO:0000313" key="10">
    <source>
        <dbReference type="EMBL" id="OPF16970.1"/>
    </source>
</evidence>
<keyword evidence="3" id="KW-0732">Signal</keyword>
<dbReference type="PROSITE" id="PS00138">
    <property type="entry name" value="SUBTILASE_SER"/>
    <property type="match status" value="1"/>
</dbReference>
<comment type="similarity">
    <text evidence="1 8">Belongs to the peptidase S8 family.</text>
</comment>
<dbReference type="Pfam" id="PF00094">
    <property type="entry name" value="VWD"/>
    <property type="match status" value="1"/>
</dbReference>
<keyword evidence="7" id="KW-0106">Calcium</keyword>
<evidence type="ECO:0000313" key="11">
    <source>
        <dbReference type="Proteomes" id="UP000189835"/>
    </source>
</evidence>
<dbReference type="SUPFAM" id="SSF52743">
    <property type="entry name" value="Subtilisin-like"/>
    <property type="match status" value="1"/>
</dbReference>
<name>A0A1V4BRC9_MICAE</name>
<dbReference type="PROSITE" id="PS00330">
    <property type="entry name" value="HEMOLYSIN_CALCIUM"/>
    <property type="match status" value="3"/>
</dbReference>
<dbReference type="Gene3D" id="2.60.40.2030">
    <property type="match status" value="1"/>
</dbReference>
<dbReference type="GO" id="GO:0007154">
    <property type="term" value="P:cell communication"/>
    <property type="evidence" value="ECO:0007669"/>
    <property type="project" value="InterPro"/>
</dbReference>
<dbReference type="GO" id="GO:0006508">
    <property type="term" value="P:proteolysis"/>
    <property type="evidence" value="ECO:0007669"/>
    <property type="project" value="UniProtKB-KW"/>
</dbReference>
<keyword evidence="4" id="KW-0677">Repeat</keyword>
<organism evidence="10 11">
    <name type="scientific">Microcystis aeruginosa KW</name>
    <dbReference type="NCBI Taxonomy" id="1960155"/>
    <lineage>
        <taxon>Bacteria</taxon>
        <taxon>Bacillati</taxon>
        <taxon>Cyanobacteriota</taxon>
        <taxon>Cyanophyceae</taxon>
        <taxon>Oscillatoriophycideae</taxon>
        <taxon>Chroococcales</taxon>
        <taxon>Microcystaceae</taxon>
        <taxon>Microcystis</taxon>
    </lineage>
</organism>
<comment type="caution">
    <text evidence="10">The sequence shown here is derived from an EMBL/GenBank/DDBJ whole genome shotgun (WGS) entry which is preliminary data.</text>
</comment>
<dbReference type="PROSITE" id="PS51892">
    <property type="entry name" value="SUBTILASE"/>
    <property type="match status" value="1"/>
</dbReference>